<comment type="caution">
    <text evidence="2">The sequence shown here is derived from an EMBL/GenBank/DDBJ whole genome shotgun (WGS) entry which is preliminary data.</text>
</comment>
<reference evidence="2" key="1">
    <citation type="submission" date="2022-07" db="EMBL/GenBank/DDBJ databases">
        <title>Draft genome sequence of Zalerion maritima ATCC 34329, a (micro)plastics degrading marine fungus.</title>
        <authorList>
            <person name="Paco A."/>
            <person name="Goncalves M.F.M."/>
            <person name="Rocha-Santos T.A.P."/>
            <person name="Alves A."/>
        </authorList>
    </citation>
    <scope>NUCLEOTIDE SEQUENCE</scope>
    <source>
        <strain evidence="2">ATCC 34329</strain>
    </source>
</reference>
<evidence type="ECO:0000256" key="1">
    <source>
        <dbReference type="SAM" id="MobiDB-lite"/>
    </source>
</evidence>
<gene>
    <name evidence="2" type="ORF">MKZ38_009476</name>
</gene>
<keyword evidence="3" id="KW-1185">Reference proteome</keyword>
<proteinExistence type="predicted"/>
<feature type="region of interest" description="Disordered" evidence="1">
    <location>
        <begin position="19"/>
        <end position="45"/>
    </location>
</feature>
<feature type="compositionally biased region" description="Acidic residues" evidence="1">
    <location>
        <begin position="22"/>
        <end position="34"/>
    </location>
</feature>
<evidence type="ECO:0000313" key="3">
    <source>
        <dbReference type="Proteomes" id="UP001201980"/>
    </source>
</evidence>
<dbReference type="AlphaFoldDB" id="A0AAD5WNJ8"/>
<organism evidence="2 3">
    <name type="scientific">Zalerion maritima</name>
    <dbReference type="NCBI Taxonomy" id="339359"/>
    <lineage>
        <taxon>Eukaryota</taxon>
        <taxon>Fungi</taxon>
        <taxon>Dikarya</taxon>
        <taxon>Ascomycota</taxon>
        <taxon>Pezizomycotina</taxon>
        <taxon>Sordariomycetes</taxon>
        <taxon>Lulworthiomycetidae</taxon>
        <taxon>Lulworthiales</taxon>
        <taxon>Lulworthiaceae</taxon>
        <taxon>Zalerion</taxon>
    </lineage>
</organism>
<accession>A0AAD5WNJ8</accession>
<sequence>MVEVLGEGVGDEVLPVALVVGDDSDDSDDDDEMEAGLGGDDEKLWDREADERNRLTLQLLAAGPENGEKGKAGRELAPGLEAPKQEAAGILFATDRVCRHKRIPRLTDGTRKYEVLVRAGQAGHAGQGFPAIPVFPDGRERAKLGPLIAESGNRVGLGCRIRLF</sequence>
<protein>
    <submittedName>
        <fullName evidence="2">Uncharacterized protein</fullName>
    </submittedName>
</protein>
<name>A0AAD5WNJ8_9PEZI</name>
<evidence type="ECO:0000313" key="2">
    <source>
        <dbReference type="EMBL" id="KAJ2892701.1"/>
    </source>
</evidence>
<feature type="region of interest" description="Disordered" evidence="1">
    <location>
        <begin position="61"/>
        <end position="80"/>
    </location>
</feature>
<dbReference type="EMBL" id="JAKWBI020000743">
    <property type="protein sequence ID" value="KAJ2892701.1"/>
    <property type="molecule type" value="Genomic_DNA"/>
</dbReference>
<dbReference type="Proteomes" id="UP001201980">
    <property type="component" value="Unassembled WGS sequence"/>
</dbReference>